<dbReference type="SUPFAM" id="SSF116726">
    <property type="entry name" value="TrkA C-terminal domain-like"/>
    <property type="match status" value="2"/>
</dbReference>
<evidence type="ECO:0000313" key="5">
    <source>
        <dbReference type="EMBL" id="VBB42622.1"/>
    </source>
</evidence>
<dbReference type="Gene3D" id="3.40.50.720">
    <property type="entry name" value="NAD(P)-binding Rossmann-like Domain"/>
    <property type="match status" value="2"/>
</dbReference>
<dbReference type="InterPro" id="IPR036721">
    <property type="entry name" value="RCK_C_sf"/>
</dbReference>
<dbReference type="PROSITE" id="PS51201">
    <property type="entry name" value="RCK_N"/>
    <property type="match status" value="2"/>
</dbReference>
<keyword evidence="2" id="KW-1133">Transmembrane helix</keyword>
<dbReference type="GO" id="GO:0005886">
    <property type="term" value="C:plasma membrane"/>
    <property type="evidence" value="ECO:0007669"/>
    <property type="project" value="UniProtKB-SubCell"/>
</dbReference>
<feature type="domain" description="RCK C-terminal" evidence="4">
    <location>
        <begin position="478"/>
        <end position="565"/>
    </location>
</feature>
<dbReference type="InterPro" id="IPR003148">
    <property type="entry name" value="RCK_N"/>
</dbReference>
<dbReference type="Pfam" id="PF07885">
    <property type="entry name" value="Ion_trans_2"/>
    <property type="match status" value="1"/>
</dbReference>
<evidence type="ECO:0000259" key="4">
    <source>
        <dbReference type="PROSITE" id="PS51202"/>
    </source>
</evidence>
<gene>
    <name evidence="5" type="ORF">TRIP_B200762</name>
</gene>
<dbReference type="InterPro" id="IPR036291">
    <property type="entry name" value="NAD(P)-bd_dom_sf"/>
</dbReference>
<feature type="transmembrane region" description="Helical" evidence="2">
    <location>
        <begin position="58"/>
        <end position="76"/>
    </location>
</feature>
<sequence length="565" mass="63749">MKFFPSMLSYFVQREGAKRDLRQLIKFLLVLTGLVLVYSILFHFLMSYEGKDYSWITGIYWTLTVMTTLGFGDITFHTDLGRAFSIMVLLSGVIFLLTLLPFTFIKFFYAPWIEAESRNRAPKELPPETWHHVILTAYEPVTMALIEKLKNHRQDYVLIVDDLRRALELYDEGLRVGVGNIDDPETYRRMRVDHAALVVATHQDEINTNIAFTVRELNEHVPIITTADSPHSEDILQMAGSSRVLKLHDMLGRSLAAWTVGGDCRSTVIGRFGELILAEFSPFATPLAGKTLIESRIREEFGVSVAGVWERGHFSIPNAQSQLDPNSVLVLAGSEKNLAAFDDVYSFYHICRLTANPVLIIGGGRVGQTVAERFKEREMQYLIIEKNPRRVQEGESYVLGDAADIRTLERAWIEKAPAALLTTHDDATNIYLTKYLRSLRPDMRILSRSSLDRNVSTLHRAGADFVMSYASLGSTAIFNYLKNEDTLMLVEGLNVFRLQTPQILIGKNLAESKIREKTGCSLVAIKANGVMSINPDPLTPIQEDSELLFIGTHEGEKKLLEWVQG</sequence>
<organism evidence="5">
    <name type="scientific">Uncultured Desulfatiglans sp</name>
    <dbReference type="NCBI Taxonomy" id="1748965"/>
    <lineage>
        <taxon>Bacteria</taxon>
        <taxon>Pseudomonadati</taxon>
        <taxon>Thermodesulfobacteriota</taxon>
        <taxon>Desulfobacteria</taxon>
        <taxon>Desulfatiglandales</taxon>
        <taxon>Desulfatiglandaceae</taxon>
        <taxon>Desulfatiglans</taxon>
        <taxon>environmental samples</taxon>
    </lineage>
</organism>
<keyword evidence="2" id="KW-0812">Transmembrane</keyword>
<dbReference type="InterPro" id="IPR006037">
    <property type="entry name" value="RCK_C"/>
</dbReference>
<evidence type="ECO:0000259" key="3">
    <source>
        <dbReference type="PROSITE" id="PS51201"/>
    </source>
</evidence>
<feature type="domain" description="RCK C-terminal" evidence="4">
    <location>
        <begin position="263"/>
        <end position="347"/>
    </location>
</feature>
<reference evidence="5" key="1">
    <citation type="submission" date="2018-07" db="EMBL/GenBank/DDBJ databases">
        <authorList>
            <consortium name="Genoscope - CEA"/>
            <person name="William W."/>
        </authorList>
    </citation>
    <scope>NUCLEOTIDE SEQUENCE</scope>
    <source>
        <strain evidence="5">IK1</strain>
    </source>
</reference>
<dbReference type="GO" id="GO:0008324">
    <property type="term" value="F:monoatomic cation transmembrane transporter activity"/>
    <property type="evidence" value="ECO:0007669"/>
    <property type="project" value="InterPro"/>
</dbReference>
<dbReference type="Pfam" id="PF02080">
    <property type="entry name" value="TrkA_C"/>
    <property type="match status" value="2"/>
</dbReference>
<keyword evidence="5" id="KW-0406">Ion transport</keyword>
<feature type="transmembrane region" description="Helical" evidence="2">
    <location>
        <begin position="88"/>
        <end position="109"/>
    </location>
</feature>
<keyword evidence="2" id="KW-0472">Membrane</keyword>
<accession>A0A653A4N6</accession>
<dbReference type="Pfam" id="PF02254">
    <property type="entry name" value="TrkA_N"/>
    <property type="match status" value="2"/>
</dbReference>
<evidence type="ECO:0000256" key="1">
    <source>
        <dbReference type="ARBA" id="ARBA00004651"/>
    </source>
</evidence>
<dbReference type="EMBL" id="UPXX01000013">
    <property type="protein sequence ID" value="VBB42622.1"/>
    <property type="molecule type" value="Genomic_DNA"/>
</dbReference>
<dbReference type="Gene3D" id="3.30.70.1450">
    <property type="entry name" value="Regulator of K+ conductance, C-terminal domain"/>
    <property type="match status" value="2"/>
</dbReference>
<dbReference type="SUPFAM" id="SSF51735">
    <property type="entry name" value="NAD(P)-binding Rossmann-fold domains"/>
    <property type="match status" value="2"/>
</dbReference>
<protein>
    <submittedName>
        <fullName evidence="5">Potassium channel protein</fullName>
    </submittedName>
</protein>
<name>A0A653A4N6_UNCDX</name>
<feature type="domain" description="RCK N-terminal" evidence="3">
    <location>
        <begin position="130"/>
        <end position="246"/>
    </location>
</feature>
<evidence type="ECO:0000256" key="2">
    <source>
        <dbReference type="SAM" id="Phobius"/>
    </source>
</evidence>
<dbReference type="InterPro" id="IPR013099">
    <property type="entry name" value="K_chnl_dom"/>
</dbReference>
<comment type="subcellular location">
    <subcellularLocation>
        <location evidence="1">Cell membrane</location>
        <topology evidence="1">Multi-pass membrane protein</topology>
    </subcellularLocation>
</comment>
<proteinExistence type="predicted"/>
<dbReference type="GO" id="GO:0006813">
    <property type="term" value="P:potassium ion transport"/>
    <property type="evidence" value="ECO:0007669"/>
    <property type="project" value="InterPro"/>
</dbReference>
<dbReference type="PANTHER" id="PTHR43833:SF9">
    <property type="entry name" value="POTASSIUM CHANNEL PROTEIN YUGO-RELATED"/>
    <property type="match status" value="1"/>
</dbReference>
<keyword evidence="5" id="KW-0407">Ion channel</keyword>
<dbReference type="PROSITE" id="PS51202">
    <property type="entry name" value="RCK_C"/>
    <property type="match status" value="2"/>
</dbReference>
<keyword evidence="5" id="KW-0813">Transport</keyword>
<dbReference type="SUPFAM" id="SSF81324">
    <property type="entry name" value="Voltage-gated potassium channels"/>
    <property type="match status" value="1"/>
</dbReference>
<feature type="transmembrane region" description="Helical" evidence="2">
    <location>
        <begin position="24"/>
        <end position="46"/>
    </location>
</feature>
<feature type="domain" description="RCK N-terminal" evidence="3">
    <location>
        <begin position="355"/>
        <end position="467"/>
    </location>
</feature>
<dbReference type="Gene3D" id="1.10.287.70">
    <property type="match status" value="1"/>
</dbReference>
<dbReference type="PANTHER" id="PTHR43833">
    <property type="entry name" value="POTASSIUM CHANNEL PROTEIN 2-RELATED-RELATED"/>
    <property type="match status" value="1"/>
</dbReference>
<dbReference type="InterPro" id="IPR050721">
    <property type="entry name" value="Trk_Ktr_HKT_K-transport"/>
</dbReference>
<dbReference type="AlphaFoldDB" id="A0A653A4N6"/>